<dbReference type="AlphaFoldDB" id="A0A3D9L5D8"/>
<keyword evidence="2" id="KW-1185">Reference proteome</keyword>
<organism evidence="1 2">
    <name type="scientific">Marinoscillum furvescens DSM 4134</name>
    <dbReference type="NCBI Taxonomy" id="1122208"/>
    <lineage>
        <taxon>Bacteria</taxon>
        <taxon>Pseudomonadati</taxon>
        <taxon>Bacteroidota</taxon>
        <taxon>Cytophagia</taxon>
        <taxon>Cytophagales</taxon>
        <taxon>Reichenbachiellaceae</taxon>
        <taxon>Marinoscillum</taxon>
    </lineage>
</organism>
<evidence type="ECO:0000313" key="2">
    <source>
        <dbReference type="Proteomes" id="UP000256779"/>
    </source>
</evidence>
<accession>A0A3D9L5D8</accession>
<proteinExistence type="predicted"/>
<gene>
    <name evidence="1" type="ORF">C7460_104149</name>
</gene>
<name>A0A3D9L5D8_MARFU</name>
<sequence length="147" mass="17023">METITSKYSEILELYPLDAHPTHLPDLVNMIIRFIRDGVRDRDITETLEFLEELREVTELMSRKNSDGLLYRKGDFEIYIDPFLSWMDQHGPADLLLAFGDVASVATDALTRSNVRDYKTVTNLIERWQVFIMSTNYDRVSGAFAQV</sequence>
<comment type="caution">
    <text evidence="1">The sequence shown here is derived from an EMBL/GenBank/DDBJ whole genome shotgun (WGS) entry which is preliminary data.</text>
</comment>
<evidence type="ECO:0000313" key="1">
    <source>
        <dbReference type="EMBL" id="REE01129.1"/>
    </source>
</evidence>
<protein>
    <submittedName>
        <fullName evidence="1">Uncharacterized protein</fullName>
    </submittedName>
</protein>
<reference evidence="1 2" key="1">
    <citation type="submission" date="2018-07" db="EMBL/GenBank/DDBJ databases">
        <title>Genomic Encyclopedia of Type Strains, Phase IV (KMG-IV): sequencing the most valuable type-strain genomes for metagenomic binning, comparative biology and taxonomic classification.</title>
        <authorList>
            <person name="Goeker M."/>
        </authorList>
    </citation>
    <scope>NUCLEOTIDE SEQUENCE [LARGE SCALE GENOMIC DNA]</scope>
    <source>
        <strain evidence="1 2">DSM 4134</strain>
    </source>
</reference>
<dbReference type="RefSeq" id="WP_115867216.1">
    <property type="nucleotide sequence ID" value="NZ_QREG01000004.1"/>
</dbReference>
<dbReference type="EMBL" id="QREG01000004">
    <property type="protein sequence ID" value="REE01129.1"/>
    <property type="molecule type" value="Genomic_DNA"/>
</dbReference>
<dbReference type="Proteomes" id="UP000256779">
    <property type="component" value="Unassembled WGS sequence"/>
</dbReference>